<accession>A0A9Q1AS68</accession>
<sequence>MPPWSAVPSGPCLAGDPPFAPPLALTPPGTEEGKRGPGRTHAETHTHTPQAYPVPEAGRPGKRHPCQTHPGGCSHPRRCKGAGFLRWHFKDLEENSFGEDRILAWRAKLPRNALRPRPSGLRRTTPREELSPVGCISASLSCRLCCSSEGWYLELDVTSPCLQKRDRQREKPFR</sequence>
<dbReference type="AlphaFoldDB" id="A0A9Q1AS68"/>
<proteinExistence type="predicted"/>
<organism evidence="2 3">
    <name type="scientific">Phrynocephalus forsythii</name>
    <dbReference type="NCBI Taxonomy" id="171643"/>
    <lineage>
        <taxon>Eukaryota</taxon>
        <taxon>Metazoa</taxon>
        <taxon>Chordata</taxon>
        <taxon>Craniata</taxon>
        <taxon>Vertebrata</taxon>
        <taxon>Euteleostomi</taxon>
        <taxon>Lepidosauria</taxon>
        <taxon>Squamata</taxon>
        <taxon>Bifurcata</taxon>
        <taxon>Unidentata</taxon>
        <taxon>Episquamata</taxon>
        <taxon>Toxicofera</taxon>
        <taxon>Iguania</taxon>
        <taxon>Acrodonta</taxon>
        <taxon>Agamidae</taxon>
        <taxon>Agaminae</taxon>
        <taxon>Phrynocephalus</taxon>
    </lineage>
</organism>
<reference evidence="2" key="1">
    <citation type="journal article" date="2023" name="DNA Res.">
        <title>Chromosome-level genome assembly of Phrynocephalus forsythii using third-generation DNA sequencing and Hi-C analysis.</title>
        <authorList>
            <person name="Qi Y."/>
            <person name="Zhao W."/>
            <person name="Zhao Y."/>
            <person name="Niu C."/>
            <person name="Cao S."/>
            <person name="Zhang Y."/>
        </authorList>
    </citation>
    <scope>NUCLEOTIDE SEQUENCE</scope>
    <source>
        <tissue evidence="2">Muscle</tissue>
    </source>
</reference>
<feature type="region of interest" description="Disordered" evidence="1">
    <location>
        <begin position="1"/>
        <end position="74"/>
    </location>
</feature>
<evidence type="ECO:0000313" key="3">
    <source>
        <dbReference type="Proteomes" id="UP001142489"/>
    </source>
</evidence>
<feature type="compositionally biased region" description="Basic and acidic residues" evidence="1">
    <location>
        <begin position="31"/>
        <end position="46"/>
    </location>
</feature>
<gene>
    <name evidence="2" type="ORF">JRQ81_009350</name>
</gene>
<evidence type="ECO:0000256" key="1">
    <source>
        <dbReference type="SAM" id="MobiDB-lite"/>
    </source>
</evidence>
<dbReference type="Proteomes" id="UP001142489">
    <property type="component" value="Unassembled WGS sequence"/>
</dbReference>
<dbReference type="EMBL" id="JAPFRF010000019">
    <property type="protein sequence ID" value="KAJ7307340.1"/>
    <property type="molecule type" value="Genomic_DNA"/>
</dbReference>
<name>A0A9Q1AS68_9SAUR</name>
<comment type="caution">
    <text evidence="2">The sequence shown here is derived from an EMBL/GenBank/DDBJ whole genome shotgun (WGS) entry which is preliminary data.</text>
</comment>
<keyword evidence="3" id="KW-1185">Reference proteome</keyword>
<evidence type="ECO:0000313" key="2">
    <source>
        <dbReference type="EMBL" id="KAJ7307340.1"/>
    </source>
</evidence>
<protein>
    <submittedName>
        <fullName evidence="2">Uncharacterized protein</fullName>
    </submittedName>
</protein>